<gene>
    <name evidence="6" type="ORF">VHA01S_073_00090</name>
</gene>
<protein>
    <submittedName>
        <fullName evidence="6">Putative LysR family transcriptional regulator</fullName>
    </submittedName>
</protein>
<dbReference type="Pfam" id="PF00126">
    <property type="entry name" value="HTH_1"/>
    <property type="match status" value="1"/>
</dbReference>
<dbReference type="OrthoDB" id="646694at2"/>
<dbReference type="GO" id="GO:0003677">
    <property type="term" value="F:DNA binding"/>
    <property type="evidence" value="ECO:0007669"/>
    <property type="project" value="UniProtKB-KW"/>
</dbReference>
<name>V5FRA9_9VIBR</name>
<keyword evidence="7" id="KW-1185">Reference proteome</keyword>
<dbReference type="PANTHER" id="PTHR30419">
    <property type="entry name" value="HTH-TYPE TRANSCRIPTIONAL REGULATOR YBHD"/>
    <property type="match status" value="1"/>
</dbReference>
<dbReference type="FunFam" id="1.10.10.10:FF:000001">
    <property type="entry name" value="LysR family transcriptional regulator"/>
    <property type="match status" value="1"/>
</dbReference>
<keyword evidence="4" id="KW-0804">Transcription</keyword>
<dbReference type="AlphaFoldDB" id="V5FRA9"/>
<dbReference type="SUPFAM" id="SSF46785">
    <property type="entry name" value="Winged helix' DNA-binding domain"/>
    <property type="match status" value="1"/>
</dbReference>
<dbReference type="GO" id="GO:0005829">
    <property type="term" value="C:cytosol"/>
    <property type="evidence" value="ECO:0007669"/>
    <property type="project" value="TreeGrafter"/>
</dbReference>
<reference evidence="6 7" key="1">
    <citation type="submission" date="2013-11" db="EMBL/GenBank/DDBJ databases">
        <title>Whole genome shotgun sequence of Vibrio halioticoli NBRC 102217.</title>
        <authorList>
            <person name="Isaki S."/>
            <person name="Kimura A."/>
            <person name="Ohji S."/>
            <person name="Hosoyama A."/>
            <person name="Fujita N."/>
            <person name="Hashimoto M."/>
            <person name="Hosoyama Y."/>
            <person name="Yamazoe A."/>
        </authorList>
    </citation>
    <scope>NUCLEOTIDE SEQUENCE [LARGE SCALE GENOMIC DNA]</scope>
    <source>
        <strain evidence="6 7">NBRC 102217</strain>
    </source>
</reference>
<evidence type="ECO:0000313" key="6">
    <source>
        <dbReference type="EMBL" id="GAD91197.1"/>
    </source>
</evidence>
<dbReference type="Gene3D" id="3.40.190.290">
    <property type="match status" value="1"/>
</dbReference>
<sequence length="301" mass="33421">MDTRNLLAFYTTANLGSISAAAKKLHVTQPAISKRIANLEVQLGCRLFDRIGRQLTLTQTGNLLLPKADTILRDVNSVVQLMNDVSGKVTGKLSIATSHHIGMHRLPPILKAFIRHYPLVEPDLHFMDSEQIYVEVSLGYHDFGLATLTETQATKLQTTPLWFDKLCLAVSINHPLALLECISLDDLSDTLAILPTCGTSPYLRVKETFEKNGSYLVKYKSVHNLDAIKMMISIGLGWGVLPQSLLDDDLIEIQVKNVELDRELGLIFHQQRSLSNAAQAFITMLEETKCLSQSIEGIVKA</sequence>
<evidence type="ECO:0000313" key="7">
    <source>
        <dbReference type="Proteomes" id="UP000017800"/>
    </source>
</evidence>
<keyword evidence="2" id="KW-0805">Transcription regulation</keyword>
<organism evidence="6 7">
    <name type="scientific">Vibrio halioticoli NBRC 102217</name>
    <dbReference type="NCBI Taxonomy" id="1219072"/>
    <lineage>
        <taxon>Bacteria</taxon>
        <taxon>Pseudomonadati</taxon>
        <taxon>Pseudomonadota</taxon>
        <taxon>Gammaproteobacteria</taxon>
        <taxon>Vibrionales</taxon>
        <taxon>Vibrionaceae</taxon>
        <taxon>Vibrio</taxon>
    </lineage>
</organism>
<dbReference type="eggNOG" id="COG0583">
    <property type="taxonomic scope" value="Bacteria"/>
</dbReference>
<dbReference type="CDD" id="cd05466">
    <property type="entry name" value="PBP2_LTTR_substrate"/>
    <property type="match status" value="1"/>
</dbReference>
<accession>V5FRA9</accession>
<dbReference type="InterPro" id="IPR036388">
    <property type="entry name" value="WH-like_DNA-bd_sf"/>
</dbReference>
<dbReference type="RefSeq" id="WP_023405489.1">
    <property type="nucleotide sequence ID" value="NZ_BAUJ01000073.1"/>
</dbReference>
<evidence type="ECO:0000256" key="2">
    <source>
        <dbReference type="ARBA" id="ARBA00023015"/>
    </source>
</evidence>
<evidence type="ECO:0000259" key="5">
    <source>
        <dbReference type="PROSITE" id="PS50931"/>
    </source>
</evidence>
<evidence type="ECO:0000256" key="3">
    <source>
        <dbReference type="ARBA" id="ARBA00023125"/>
    </source>
</evidence>
<keyword evidence="3" id="KW-0238">DNA-binding</keyword>
<evidence type="ECO:0000256" key="4">
    <source>
        <dbReference type="ARBA" id="ARBA00023163"/>
    </source>
</evidence>
<dbReference type="PANTHER" id="PTHR30419:SF7">
    <property type="entry name" value="HTH-TYPE TRANSCRIPTIONAL REGULATOR TDCA"/>
    <property type="match status" value="1"/>
</dbReference>
<dbReference type="InterPro" id="IPR005119">
    <property type="entry name" value="LysR_subst-bd"/>
</dbReference>
<dbReference type="Pfam" id="PF03466">
    <property type="entry name" value="LysR_substrate"/>
    <property type="match status" value="1"/>
</dbReference>
<feature type="domain" description="HTH lysR-type" evidence="5">
    <location>
        <begin position="1"/>
        <end position="58"/>
    </location>
</feature>
<dbReference type="GO" id="GO:0003700">
    <property type="term" value="F:DNA-binding transcription factor activity"/>
    <property type="evidence" value="ECO:0007669"/>
    <property type="project" value="InterPro"/>
</dbReference>
<dbReference type="Proteomes" id="UP000017800">
    <property type="component" value="Unassembled WGS sequence"/>
</dbReference>
<comment type="caution">
    <text evidence="6">The sequence shown here is derived from an EMBL/GenBank/DDBJ whole genome shotgun (WGS) entry which is preliminary data.</text>
</comment>
<dbReference type="InterPro" id="IPR036390">
    <property type="entry name" value="WH_DNA-bd_sf"/>
</dbReference>
<dbReference type="InterPro" id="IPR000847">
    <property type="entry name" value="LysR_HTH_N"/>
</dbReference>
<evidence type="ECO:0000256" key="1">
    <source>
        <dbReference type="ARBA" id="ARBA00009437"/>
    </source>
</evidence>
<comment type="similarity">
    <text evidence="1">Belongs to the LysR transcriptional regulatory family.</text>
</comment>
<dbReference type="PROSITE" id="PS50931">
    <property type="entry name" value="HTH_LYSR"/>
    <property type="match status" value="1"/>
</dbReference>
<dbReference type="EMBL" id="BAUJ01000073">
    <property type="protein sequence ID" value="GAD91197.1"/>
    <property type="molecule type" value="Genomic_DNA"/>
</dbReference>
<dbReference type="PRINTS" id="PR00039">
    <property type="entry name" value="HTHLYSR"/>
</dbReference>
<proteinExistence type="inferred from homology"/>
<dbReference type="Gene3D" id="1.10.10.10">
    <property type="entry name" value="Winged helix-like DNA-binding domain superfamily/Winged helix DNA-binding domain"/>
    <property type="match status" value="1"/>
</dbReference>
<dbReference type="SUPFAM" id="SSF53850">
    <property type="entry name" value="Periplasmic binding protein-like II"/>
    <property type="match status" value="1"/>
</dbReference>
<dbReference type="InterPro" id="IPR050950">
    <property type="entry name" value="HTH-type_LysR_regulators"/>
</dbReference>